<dbReference type="InterPro" id="IPR015424">
    <property type="entry name" value="PyrdxlP-dep_Trfase"/>
</dbReference>
<evidence type="ECO:0000256" key="2">
    <source>
        <dbReference type="RuleBase" id="RU004508"/>
    </source>
</evidence>
<dbReference type="PANTHER" id="PTHR30244">
    <property type="entry name" value="TRANSAMINASE"/>
    <property type="match status" value="1"/>
</dbReference>
<comment type="similarity">
    <text evidence="1 2">Belongs to the DegT/DnrJ/EryC1 family.</text>
</comment>
<dbReference type="Gene3D" id="3.90.1150.10">
    <property type="entry name" value="Aspartate Aminotransferase, domain 1"/>
    <property type="match status" value="1"/>
</dbReference>
<keyword evidence="4" id="KW-1185">Reference proteome</keyword>
<dbReference type="PANTHER" id="PTHR30244:SF34">
    <property type="entry name" value="DTDP-4-AMINO-4,6-DIDEOXYGALACTOSE TRANSAMINASE"/>
    <property type="match status" value="1"/>
</dbReference>
<organism evidence="3 4">
    <name type="scientific">Larkinella bovis</name>
    <dbReference type="NCBI Taxonomy" id="683041"/>
    <lineage>
        <taxon>Bacteria</taxon>
        <taxon>Pseudomonadati</taxon>
        <taxon>Bacteroidota</taxon>
        <taxon>Cytophagia</taxon>
        <taxon>Cytophagales</taxon>
        <taxon>Spirosomataceae</taxon>
        <taxon>Larkinella</taxon>
    </lineage>
</organism>
<dbReference type="InterPro" id="IPR000653">
    <property type="entry name" value="DegT/StrS_aminotransferase"/>
</dbReference>
<name>A0ABW0IKW0_9BACT</name>
<dbReference type="RefSeq" id="WP_379851267.1">
    <property type="nucleotide sequence ID" value="NZ_JBHSMA010000019.1"/>
</dbReference>
<sequence length="393" mass="44802">MIPRFSYSFSIGEFWDSLKSLIPRETTSTDCFREFFPSAAVYEISSARLGIQYALQAFQLKQKARIGIQPYTCSSVMAAITAAGFRPVFIDITNELTLDCDDLEKKVNSLDALIVTHTFGIAADIDQIKKKAGHLPIIEDCAHAFLSRYKGIPVGRFFDIAVFSFGYGKFPTLGHGGLLVVNNKTYQCHIAEKINQLKPPTTWAELAFIGRRLTHSLIYSRIGYRTLHVVLGQYIANKNKRIQSSAFIEIQPFKSVQLMLRKKWKFFTTWSLAQQQNALLIHNSVSSLSKSIYIINKPGNWLGVVLYCEDRDHLYRYLIQQGIGAGKHFQYAMAWATTFGYVNGSCPMFEKIVTQILTIPCNHRLRKKDLHKIKHALAIYIPELFYEKEENTD</sequence>
<dbReference type="InterPro" id="IPR015422">
    <property type="entry name" value="PyrdxlP-dep_Trfase_small"/>
</dbReference>
<dbReference type="SUPFAM" id="SSF53383">
    <property type="entry name" value="PLP-dependent transferases"/>
    <property type="match status" value="1"/>
</dbReference>
<reference evidence="4" key="1">
    <citation type="journal article" date="2019" name="Int. J. Syst. Evol. Microbiol.">
        <title>The Global Catalogue of Microorganisms (GCM) 10K type strain sequencing project: providing services to taxonomists for standard genome sequencing and annotation.</title>
        <authorList>
            <consortium name="The Broad Institute Genomics Platform"/>
            <consortium name="The Broad Institute Genome Sequencing Center for Infectious Disease"/>
            <person name="Wu L."/>
            <person name="Ma J."/>
        </authorList>
    </citation>
    <scope>NUCLEOTIDE SEQUENCE [LARGE SCALE GENOMIC DNA]</scope>
    <source>
        <strain evidence="4">CCUG 55250</strain>
    </source>
</reference>
<evidence type="ECO:0000256" key="1">
    <source>
        <dbReference type="ARBA" id="ARBA00037999"/>
    </source>
</evidence>
<proteinExistence type="inferred from homology"/>
<accession>A0ABW0IKW0</accession>
<dbReference type="Pfam" id="PF01041">
    <property type="entry name" value="DegT_DnrJ_EryC1"/>
    <property type="match status" value="1"/>
</dbReference>
<dbReference type="EMBL" id="JBHSMA010000019">
    <property type="protein sequence ID" value="MFC5413086.1"/>
    <property type="molecule type" value="Genomic_DNA"/>
</dbReference>
<keyword evidence="3" id="KW-0032">Aminotransferase</keyword>
<comment type="caution">
    <text evidence="3">The sequence shown here is derived from an EMBL/GenBank/DDBJ whole genome shotgun (WGS) entry which is preliminary data.</text>
</comment>
<dbReference type="GO" id="GO:0008483">
    <property type="term" value="F:transaminase activity"/>
    <property type="evidence" value="ECO:0007669"/>
    <property type="project" value="UniProtKB-KW"/>
</dbReference>
<evidence type="ECO:0000313" key="4">
    <source>
        <dbReference type="Proteomes" id="UP001596106"/>
    </source>
</evidence>
<protein>
    <submittedName>
        <fullName evidence="3">DegT/DnrJ/EryC1/StrS family aminotransferase</fullName>
    </submittedName>
</protein>
<dbReference type="Gene3D" id="3.40.640.10">
    <property type="entry name" value="Type I PLP-dependent aspartate aminotransferase-like (Major domain)"/>
    <property type="match status" value="1"/>
</dbReference>
<gene>
    <name evidence="3" type="ORF">ACFPMF_27430</name>
</gene>
<evidence type="ECO:0000313" key="3">
    <source>
        <dbReference type="EMBL" id="MFC5413086.1"/>
    </source>
</evidence>
<dbReference type="InterPro" id="IPR015421">
    <property type="entry name" value="PyrdxlP-dep_Trfase_major"/>
</dbReference>
<dbReference type="Proteomes" id="UP001596106">
    <property type="component" value="Unassembled WGS sequence"/>
</dbReference>
<keyword evidence="3" id="KW-0808">Transferase</keyword>
<keyword evidence="2" id="KW-0663">Pyridoxal phosphate</keyword>